<feature type="domain" description="Phasin" evidence="2">
    <location>
        <begin position="124"/>
        <end position="204"/>
    </location>
</feature>
<dbReference type="Proteomes" id="UP001430990">
    <property type="component" value="Chromosome"/>
</dbReference>
<sequence>MANPRQEDKSTQGMEDAARHSGEKAAEQTNRKEQAAADQSARVGQSAAQAGEEIARSTANIAEQNFETVQRAWRAGLQATTSAIGRYTEQFGHMFGVSGERLQHATEATEGWARDEGRTILFASTAAAKLGSEIAQEYCQMARKEVETHMDYSRKLWLCRTPQDFVAVQSQVLRQTLEAALDISRRIADLSIKMTDETGKQIKQSI</sequence>
<dbReference type="RefSeq" id="WP_231144186.1">
    <property type="nucleotide sequence ID" value="NZ_CP088100.1"/>
</dbReference>
<protein>
    <submittedName>
        <fullName evidence="3">Phasin family protein</fullName>
    </submittedName>
</protein>
<evidence type="ECO:0000259" key="2">
    <source>
        <dbReference type="Pfam" id="PF09361"/>
    </source>
</evidence>
<reference evidence="3" key="1">
    <citation type="submission" date="2021-11" db="EMBL/GenBank/DDBJ databases">
        <title>Australian commercial rhizobial inoculants.</title>
        <authorList>
            <person name="Kohlmeier M.G."/>
            <person name="O'Hara G.W."/>
            <person name="Colombi E."/>
            <person name="Ramsay J.P."/>
            <person name="Terpolilli J."/>
        </authorList>
    </citation>
    <scope>NUCLEOTIDE SEQUENCE</scope>
    <source>
        <strain evidence="3">CC829</strain>
    </source>
</reference>
<evidence type="ECO:0000256" key="1">
    <source>
        <dbReference type="SAM" id="MobiDB-lite"/>
    </source>
</evidence>
<keyword evidence="4" id="KW-1185">Reference proteome</keyword>
<evidence type="ECO:0000313" key="3">
    <source>
        <dbReference type="EMBL" id="UFW88407.1"/>
    </source>
</evidence>
<name>A0ABY3QTM4_9BRAD</name>
<dbReference type="EMBL" id="CP088100">
    <property type="protein sequence ID" value="UFW88407.1"/>
    <property type="molecule type" value="Genomic_DNA"/>
</dbReference>
<dbReference type="InterPro" id="IPR018968">
    <property type="entry name" value="Phasin"/>
</dbReference>
<evidence type="ECO:0000313" key="4">
    <source>
        <dbReference type="Proteomes" id="UP001430990"/>
    </source>
</evidence>
<feature type="region of interest" description="Disordered" evidence="1">
    <location>
        <begin position="1"/>
        <end position="51"/>
    </location>
</feature>
<proteinExistence type="predicted"/>
<gene>
    <name evidence="3" type="ORF">BjapCC829_07705</name>
</gene>
<dbReference type="Pfam" id="PF09361">
    <property type="entry name" value="Phasin_2"/>
    <property type="match status" value="1"/>
</dbReference>
<accession>A0ABY3QTM4</accession>
<feature type="compositionally biased region" description="Basic and acidic residues" evidence="1">
    <location>
        <begin position="1"/>
        <end position="35"/>
    </location>
</feature>
<organism evidence="3 4">
    <name type="scientific">Bradyrhizobium barranii</name>
    <dbReference type="NCBI Taxonomy" id="2992140"/>
    <lineage>
        <taxon>Bacteria</taxon>
        <taxon>Pseudomonadati</taxon>
        <taxon>Pseudomonadota</taxon>
        <taxon>Alphaproteobacteria</taxon>
        <taxon>Hyphomicrobiales</taxon>
        <taxon>Nitrobacteraceae</taxon>
        <taxon>Bradyrhizobium</taxon>
    </lineage>
</organism>